<keyword evidence="2" id="KW-0695">RNA-directed DNA polymerase</keyword>
<protein>
    <submittedName>
        <fullName evidence="2">Reverse transcriptase domain, Reverse transcriptase zinc-binding domain protein</fullName>
    </submittedName>
</protein>
<sequence length="545" mass="61454">MMFKVDFEKAFDSVSWKFLDHMLSVLGFGAKWRSWIQSCLCSSRSSILINGSPTSEFPIKRGLRQGDPLSPFLFIIVMEGLHIALQNAVGSGLIRGSKVGDSGLIISHLFYADDVVITSEWNSQDMDNIIRVLHVFYLASGLKLNIAKSNLYGIGVSLEEIEDMAHASGCAPGIVPFTYLGLPIGSNMNSIMNWQPLIDRFHQKLSSWKANLLSIGGRLTLIKAVLGSLGIYYLSIFKCPESVLKILESIRASFFWGGSRDHKKMSWIKWDNILASYDKGGLNIGSLKAFNFALLQKWRWRLVTSPNSLWVRVVKAIHGDDTGIDLKGCIFNGTWANIVKSYSMLQSKDIIPMHTLRHKVGNGSSIRFWKDNWIGNGSLSSKYNRLFHLEVDANCLLSDRLSNGSWSWNWSRQNLGSRNEEALENLLTEIAHVSVNRSPDSWKWSIAHDDMFSVLDTRIHVDNAILPSLSPSIRWSKILPRKVNIFIWRLILDRLPNRLNLSSRGLEISSISCPLCNAAVESIDRTFLILRRMQCKISCQSFGPQ</sequence>
<dbReference type="PANTHER" id="PTHR33116:SF78">
    <property type="entry name" value="OS12G0587133 PROTEIN"/>
    <property type="match status" value="1"/>
</dbReference>
<dbReference type="PROSITE" id="PS50878">
    <property type="entry name" value="RT_POL"/>
    <property type="match status" value="1"/>
</dbReference>
<accession>A0A2U1LV42</accession>
<dbReference type="SUPFAM" id="SSF56672">
    <property type="entry name" value="DNA/RNA polymerases"/>
    <property type="match status" value="1"/>
</dbReference>
<dbReference type="InterPro" id="IPR026960">
    <property type="entry name" value="RVT-Znf"/>
</dbReference>
<organism evidence="2 3">
    <name type="scientific">Artemisia annua</name>
    <name type="common">Sweet wormwood</name>
    <dbReference type="NCBI Taxonomy" id="35608"/>
    <lineage>
        <taxon>Eukaryota</taxon>
        <taxon>Viridiplantae</taxon>
        <taxon>Streptophyta</taxon>
        <taxon>Embryophyta</taxon>
        <taxon>Tracheophyta</taxon>
        <taxon>Spermatophyta</taxon>
        <taxon>Magnoliopsida</taxon>
        <taxon>eudicotyledons</taxon>
        <taxon>Gunneridae</taxon>
        <taxon>Pentapetalae</taxon>
        <taxon>asterids</taxon>
        <taxon>campanulids</taxon>
        <taxon>Asterales</taxon>
        <taxon>Asteraceae</taxon>
        <taxon>Asteroideae</taxon>
        <taxon>Anthemideae</taxon>
        <taxon>Artemisiinae</taxon>
        <taxon>Artemisia</taxon>
    </lineage>
</organism>
<dbReference type="InterPro" id="IPR043502">
    <property type="entry name" value="DNA/RNA_pol_sf"/>
</dbReference>
<evidence type="ECO:0000313" key="2">
    <source>
        <dbReference type="EMBL" id="PWA52848.1"/>
    </source>
</evidence>
<reference evidence="2 3" key="1">
    <citation type="journal article" date="2018" name="Mol. Plant">
        <title>The genome of Artemisia annua provides insight into the evolution of Asteraceae family and artemisinin biosynthesis.</title>
        <authorList>
            <person name="Shen Q."/>
            <person name="Zhang L."/>
            <person name="Liao Z."/>
            <person name="Wang S."/>
            <person name="Yan T."/>
            <person name="Shi P."/>
            <person name="Liu M."/>
            <person name="Fu X."/>
            <person name="Pan Q."/>
            <person name="Wang Y."/>
            <person name="Lv Z."/>
            <person name="Lu X."/>
            <person name="Zhang F."/>
            <person name="Jiang W."/>
            <person name="Ma Y."/>
            <person name="Chen M."/>
            <person name="Hao X."/>
            <person name="Li L."/>
            <person name="Tang Y."/>
            <person name="Lv G."/>
            <person name="Zhou Y."/>
            <person name="Sun X."/>
            <person name="Brodelius P.E."/>
            <person name="Rose J.K.C."/>
            <person name="Tang K."/>
        </authorList>
    </citation>
    <scope>NUCLEOTIDE SEQUENCE [LARGE SCALE GENOMIC DNA]</scope>
    <source>
        <strain evidence="3">cv. Huhao1</strain>
        <tissue evidence="2">Leaf</tissue>
    </source>
</reference>
<dbReference type="AlphaFoldDB" id="A0A2U1LV42"/>
<dbReference type="InterPro" id="IPR000477">
    <property type="entry name" value="RT_dom"/>
</dbReference>
<dbReference type="Proteomes" id="UP000245207">
    <property type="component" value="Unassembled WGS sequence"/>
</dbReference>
<keyword evidence="2" id="KW-0548">Nucleotidyltransferase</keyword>
<gene>
    <name evidence="2" type="ORF">CTI12_AA351290</name>
</gene>
<feature type="domain" description="Reverse transcriptase" evidence="1">
    <location>
        <begin position="1"/>
        <end position="184"/>
    </location>
</feature>
<dbReference type="Pfam" id="PF00078">
    <property type="entry name" value="RVT_1"/>
    <property type="match status" value="1"/>
</dbReference>
<name>A0A2U1LV42_ARTAN</name>
<evidence type="ECO:0000259" key="1">
    <source>
        <dbReference type="PROSITE" id="PS50878"/>
    </source>
</evidence>
<keyword evidence="2" id="KW-0808">Transferase</keyword>
<dbReference type="EMBL" id="PKPP01007631">
    <property type="protein sequence ID" value="PWA52848.1"/>
    <property type="molecule type" value="Genomic_DNA"/>
</dbReference>
<keyword evidence="3" id="KW-1185">Reference proteome</keyword>
<dbReference type="STRING" id="35608.A0A2U1LV42"/>
<dbReference type="OrthoDB" id="1937528at2759"/>
<dbReference type="PANTHER" id="PTHR33116">
    <property type="entry name" value="REVERSE TRANSCRIPTASE ZINC-BINDING DOMAIN-CONTAINING PROTEIN-RELATED-RELATED"/>
    <property type="match status" value="1"/>
</dbReference>
<proteinExistence type="predicted"/>
<dbReference type="GO" id="GO:0003964">
    <property type="term" value="F:RNA-directed DNA polymerase activity"/>
    <property type="evidence" value="ECO:0007669"/>
    <property type="project" value="UniProtKB-KW"/>
</dbReference>
<comment type="caution">
    <text evidence="2">The sequence shown here is derived from an EMBL/GenBank/DDBJ whole genome shotgun (WGS) entry which is preliminary data.</text>
</comment>
<dbReference type="Pfam" id="PF13966">
    <property type="entry name" value="zf-RVT"/>
    <property type="match status" value="1"/>
</dbReference>
<evidence type="ECO:0000313" key="3">
    <source>
        <dbReference type="Proteomes" id="UP000245207"/>
    </source>
</evidence>